<dbReference type="EMBL" id="CP041372">
    <property type="protein sequence ID" value="QKS70018.1"/>
    <property type="molecule type" value="Genomic_DNA"/>
</dbReference>
<sequence>MEEKELQTFLALEHTHIRDDVRHDTNLLSDILSDDFVEIGKSGAIFNKADCLETGVSTIDVTITEFDARFLAQNLVQTFYHSADNVSQKNVRRTTIWRLEGETWRMLYHQGSIVL</sequence>
<dbReference type="Pfam" id="PF14534">
    <property type="entry name" value="DUF4440"/>
    <property type="match status" value="1"/>
</dbReference>
<dbReference type="AlphaFoldDB" id="A0A859FB42"/>
<dbReference type="Proteomes" id="UP000318138">
    <property type="component" value="Chromosome"/>
</dbReference>
<proteinExistence type="predicted"/>
<reference evidence="3" key="1">
    <citation type="submission" date="2019-07" db="EMBL/GenBank/DDBJ databases">
        <title>Bacillus alkalisoli sp. nov. isolated from saline soil.</title>
        <authorList>
            <person name="Sun J.-Q."/>
            <person name="Xu L."/>
        </authorList>
    </citation>
    <scope>NUCLEOTIDE SEQUENCE [LARGE SCALE GENOMIC DNA]</scope>
    <source>
        <strain evidence="3">M4U3P1</strain>
    </source>
</reference>
<dbReference type="SUPFAM" id="SSF54427">
    <property type="entry name" value="NTF2-like"/>
    <property type="match status" value="1"/>
</dbReference>
<keyword evidence="3" id="KW-1185">Reference proteome</keyword>
<name>A0A859FB42_9BACI</name>
<feature type="domain" description="DUF4440" evidence="1">
    <location>
        <begin position="11"/>
        <end position="106"/>
    </location>
</feature>
<accession>A0A859FB42</accession>
<evidence type="ECO:0000259" key="1">
    <source>
        <dbReference type="Pfam" id="PF14534"/>
    </source>
</evidence>
<evidence type="ECO:0000313" key="3">
    <source>
        <dbReference type="Proteomes" id="UP000318138"/>
    </source>
</evidence>
<evidence type="ECO:0000313" key="2">
    <source>
        <dbReference type="EMBL" id="QKS70018.1"/>
    </source>
</evidence>
<dbReference type="InterPro" id="IPR027843">
    <property type="entry name" value="DUF4440"/>
</dbReference>
<dbReference type="KEGG" id="psua:FLK61_24915"/>
<organism evidence="2 3">
    <name type="scientific">Paenalkalicoccus suaedae</name>
    <dbReference type="NCBI Taxonomy" id="2592382"/>
    <lineage>
        <taxon>Bacteria</taxon>
        <taxon>Bacillati</taxon>
        <taxon>Bacillota</taxon>
        <taxon>Bacilli</taxon>
        <taxon>Bacillales</taxon>
        <taxon>Bacillaceae</taxon>
        <taxon>Paenalkalicoccus</taxon>
    </lineage>
</organism>
<dbReference type="RefSeq" id="WP_176008062.1">
    <property type="nucleotide sequence ID" value="NZ_CP041372.2"/>
</dbReference>
<protein>
    <submittedName>
        <fullName evidence="2">DUF4440 domain-containing protein</fullName>
    </submittedName>
</protein>
<dbReference type="Gene3D" id="3.10.450.50">
    <property type="match status" value="1"/>
</dbReference>
<gene>
    <name evidence="2" type="ORF">FLK61_24915</name>
</gene>
<dbReference type="InterPro" id="IPR032710">
    <property type="entry name" value="NTF2-like_dom_sf"/>
</dbReference>